<dbReference type="EMBL" id="JACSPW010000017">
    <property type="protein sequence ID" value="MBD8034523.1"/>
    <property type="molecule type" value="Genomic_DNA"/>
</dbReference>
<evidence type="ECO:0000313" key="2">
    <source>
        <dbReference type="EMBL" id="MBD8034523.1"/>
    </source>
</evidence>
<name>A0ABR8XRG4_9BACL</name>
<evidence type="ECO:0008006" key="4">
    <source>
        <dbReference type="Google" id="ProtNLM"/>
    </source>
</evidence>
<dbReference type="RefSeq" id="WP_191705020.1">
    <property type="nucleotide sequence ID" value="NZ_JACSPW010000017.1"/>
</dbReference>
<gene>
    <name evidence="2" type="ORF">H9632_15745</name>
</gene>
<sequence length="166" mass="18530">MKSSLRAFGIGLFVAGASIAVIDLPSIETESEQKDIALYEQQLKDYEDQITLLTEQLDKQNSNSEEKSNNETPEKTNRSEDSSSLNEETANNKQTTEATIYIYEDVSIYTIGQQAEDLGIVTNGRELELYLSKPDYARSIQKGAFDLNSDMTIEQIAKVLTGQSME</sequence>
<proteinExistence type="predicted"/>
<feature type="region of interest" description="Disordered" evidence="1">
    <location>
        <begin position="55"/>
        <end position="94"/>
    </location>
</feature>
<feature type="compositionally biased region" description="Polar residues" evidence="1">
    <location>
        <begin position="82"/>
        <end position="94"/>
    </location>
</feature>
<reference evidence="2 3" key="1">
    <citation type="submission" date="2020-08" db="EMBL/GenBank/DDBJ databases">
        <title>A Genomic Blueprint of the Chicken Gut Microbiome.</title>
        <authorList>
            <person name="Gilroy R."/>
            <person name="Ravi A."/>
            <person name="Getino M."/>
            <person name="Pursley I."/>
            <person name="Horton D.L."/>
            <person name="Alikhan N.-F."/>
            <person name="Baker D."/>
            <person name="Gharbi K."/>
            <person name="Hall N."/>
            <person name="Watson M."/>
            <person name="Adriaenssens E.M."/>
            <person name="Foster-Nyarko E."/>
            <person name="Jarju S."/>
            <person name="Secka A."/>
            <person name="Antonio M."/>
            <person name="Oren A."/>
            <person name="Chaudhuri R."/>
            <person name="La Ragione R.M."/>
            <person name="Hildebrand F."/>
            <person name="Pallen M.J."/>
        </authorList>
    </citation>
    <scope>NUCLEOTIDE SEQUENCE [LARGE SCALE GENOMIC DNA]</scope>
    <source>
        <strain evidence="2 3">Sa1YVA6</strain>
    </source>
</reference>
<evidence type="ECO:0000256" key="1">
    <source>
        <dbReference type="SAM" id="MobiDB-lite"/>
    </source>
</evidence>
<dbReference type="Gene3D" id="3.30.1490.480">
    <property type="entry name" value="Endolytic murein transglycosylase"/>
    <property type="match status" value="1"/>
</dbReference>
<dbReference type="Proteomes" id="UP000600565">
    <property type="component" value="Unassembled WGS sequence"/>
</dbReference>
<comment type="caution">
    <text evidence="2">The sequence shown here is derived from an EMBL/GenBank/DDBJ whole genome shotgun (WGS) entry which is preliminary data.</text>
</comment>
<organism evidence="2 3">
    <name type="scientific">Solibacillus merdavium</name>
    <dbReference type="NCBI Taxonomy" id="2762218"/>
    <lineage>
        <taxon>Bacteria</taxon>
        <taxon>Bacillati</taxon>
        <taxon>Bacillota</taxon>
        <taxon>Bacilli</taxon>
        <taxon>Bacillales</taxon>
        <taxon>Caryophanaceae</taxon>
        <taxon>Solibacillus</taxon>
    </lineage>
</organism>
<accession>A0ABR8XRG4</accession>
<keyword evidence="3" id="KW-1185">Reference proteome</keyword>
<evidence type="ECO:0000313" key="3">
    <source>
        <dbReference type="Proteomes" id="UP000600565"/>
    </source>
</evidence>
<protein>
    <recommendedName>
        <fullName evidence="4">Endolytic transglycosylase MltG</fullName>
    </recommendedName>
</protein>
<feature type="compositionally biased region" description="Basic and acidic residues" evidence="1">
    <location>
        <begin position="64"/>
        <end position="81"/>
    </location>
</feature>